<dbReference type="RefSeq" id="WP_009152088.1">
    <property type="nucleotide sequence ID" value="NZ_CM001439.1"/>
</dbReference>
<sequence>MAPNVPRCTPTDADLLDRTGIITASLPAQRQVETALDDHPECVAPHGVHRSRFAGVTVAFLMLIVAVSAVVDRGIPAPSGVAVGEQRQPTVVSVPATTPPRAPSTTRSEPRRPEPTTKPPPQAPPPKQETTEPPAQPVVVTPEPVTPTWPELRRPEPDVRPDTDFAERVRDLIGPALDRYEHERFGYLTQADPRTYGDLLTYSQRWRELFSTRDW</sequence>
<dbReference type="OrthoDB" id="3557370at2"/>
<feature type="compositionally biased region" description="Low complexity" evidence="1">
    <location>
        <begin position="131"/>
        <end position="150"/>
    </location>
</feature>
<feature type="region of interest" description="Disordered" evidence="1">
    <location>
        <begin position="78"/>
        <end position="162"/>
    </location>
</feature>
<evidence type="ECO:0000256" key="1">
    <source>
        <dbReference type="SAM" id="MobiDB-lite"/>
    </source>
</evidence>
<proteinExistence type="predicted"/>
<dbReference type="Proteomes" id="UP000004926">
    <property type="component" value="Chromosome"/>
</dbReference>
<organism evidence="2 3">
    <name type="scientific">Saccharomonospora marina XMU15</name>
    <dbReference type="NCBI Taxonomy" id="882083"/>
    <lineage>
        <taxon>Bacteria</taxon>
        <taxon>Bacillati</taxon>
        <taxon>Actinomycetota</taxon>
        <taxon>Actinomycetes</taxon>
        <taxon>Pseudonocardiales</taxon>
        <taxon>Pseudonocardiaceae</taxon>
        <taxon>Saccharomonospora</taxon>
    </lineage>
</organism>
<evidence type="ECO:0000313" key="2">
    <source>
        <dbReference type="EMBL" id="EHR48697.1"/>
    </source>
</evidence>
<accession>H5X2A1</accession>
<name>H5X2A1_9PSEU</name>
<dbReference type="AlphaFoldDB" id="H5X2A1"/>
<reference evidence="2 3" key="1">
    <citation type="journal article" date="2012" name="Stand. Genomic Sci.">
        <title>Genome sequence of the ocean sediment bacterium Saccharomonospora marina type strain (XMU15(T)).</title>
        <authorList>
            <person name="Klenk H.P."/>
            <person name="Lu M."/>
            <person name="Lucas S."/>
            <person name="Lapidus A."/>
            <person name="Copeland A."/>
            <person name="Pitluck S."/>
            <person name="Goodwin L.A."/>
            <person name="Han C."/>
            <person name="Tapia R."/>
            <person name="Brambilla E.M."/>
            <person name="Potter G."/>
            <person name="Land M."/>
            <person name="Ivanova N."/>
            <person name="Rohde M."/>
            <person name="Goker M."/>
            <person name="Detter J.C."/>
            <person name="Li W.J."/>
            <person name="Kyrpides N.C."/>
            <person name="Woyke T."/>
        </authorList>
    </citation>
    <scope>NUCLEOTIDE SEQUENCE [LARGE SCALE GENOMIC DNA]</scope>
    <source>
        <strain evidence="2 3">XMU15</strain>
    </source>
</reference>
<protein>
    <submittedName>
        <fullName evidence="2">Uncharacterized protein</fullName>
    </submittedName>
</protein>
<dbReference type="HOGENOM" id="CLU_1282456_0_0_11"/>
<keyword evidence="3" id="KW-1185">Reference proteome</keyword>
<gene>
    <name evidence="2" type="ORF">SacmaDRAFT_0391</name>
</gene>
<evidence type="ECO:0000313" key="3">
    <source>
        <dbReference type="Proteomes" id="UP000004926"/>
    </source>
</evidence>
<dbReference type="EMBL" id="CM001439">
    <property type="protein sequence ID" value="EHR48697.1"/>
    <property type="molecule type" value="Genomic_DNA"/>
</dbReference>
<feature type="compositionally biased region" description="Pro residues" evidence="1">
    <location>
        <begin position="116"/>
        <end position="127"/>
    </location>
</feature>
<feature type="compositionally biased region" description="Basic and acidic residues" evidence="1">
    <location>
        <begin position="151"/>
        <end position="162"/>
    </location>
</feature>